<protein>
    <submittedName>
        <fullName evidence="2">Uncharacterized protein</fullName>
    </submittedName>
</protein>
<gene>
    <name evidence="2" type="ORF">BMF94_4643</name>
</gene>
<dbReference type="SUPFAM" id="SSF81901">
    <property type="entry name" value="HCP-like"/>
    <property type="match status" value="1"/>
</dbReference>
<evidence type="ECO:0000256" key="1">
    <source>
        <dbReference type="SAM" id="MobiDB-lite"/>
    </source>
</evidence>
<proteinExistence type="predicted"/>
<dbReference type="Gene3D" id="1.25.40.10">
    <property type="entry name" value="Tetratricopeptide repeat domain"/>
    <property type="match status" value="1"/>
</dbReference>
<dbReference type="Proteomes" id="UP000237144">
    <property type="component" value="Unassembled WGS sequence"/>
</dbReference>
<dbReference type="PANTHER" id="PTHR43628">
    <property type="entry name" value="ACTIVATOR OF C KINASE PROTEIN 1-RELATED"/>
    <property type="match status" value="1"/>
</dbReference>
<evidence type="ECO:0000313" key="2">
    <source>
        <dbReference type="EMBL" id="POY72341.1"/>
    </source>
</evidence>
<dbReference type="SMART" id="SM00671">
    <property type="entry name" value="SEL1"/>
    <property type="match status" value="2"/>
</dbReference>
<dbReference type="Pfam" id="PF08238">
    <property type="entry name" value="Sel1"/>
    <property type="match status" value="2"/>
</dbReference>
<feature type="region of interest" description="Disordered" evidence="1">
    <location>
        <begin position="1"/>
        <end position="64"/>
    </location>
</feature>
<dbReference type="STRING" id="741276.A0A2S5B6K1"/>
<dbReference type="InterPro" id="IPR006597">
    <property type="entry name" value="Sel1-like"/>
</dbReference>
<organism evidence="2 3">
    <name type="scientific">Rhodotorula taiwanensis</name>
    <dbReference type="NCBI Taxonomy" id="741276"/>
    <lineage>
        <taxon>Eukaryota</taxon>
        <taxon>Fungi</taxon>
        <taxon>Dikarya</taxon>
        <taxon>Basidiomycota</taxon>
        <taxon>Pucciniomycotina</taxon>
        <taxon>Microbotryomycetes</taxon>
        <taxon>Sporidiobolales</taxon>
        <taxon>Sporidiobolaceae</taxon>
        <taxon>Rhodotorula</taxon>
    </lineage>
</organism>
<dbReference type="InterPro" id="IPR052945">
    <property type="entry name" value="Mitotic_Regulator"/>
</dbReference>
<dbReference type="GO" id="GO:0032153">
    <property type="term" value="C:cell division site"/>
    <property type="evidence" value="ECO:0007669"/>
    <property type="project" value="TreeGrafter"/>
</dbReference>
<dbReference type="PANTHER" id="PTHR43628:SF1">
    <property type="entry name" value="CHITIN SYNTHASE REGULATORY FACTOR 2-RELATED"/>
    <property type="match status" value="1"/>
</dbReference>
<sequence length="208" mass="22813">MQVDAEPLGPPPRTQHARDASRTSKASRASTLSTMQKLDLAVETRRRASGPVRPRRARYKDPTGPEDFLQLGIALHEAGHLERATSCFEKSSTISGGCCSGMLLHGLALRHGWGCKVDLPRAFGLFRQAATSHTDGLALAVERFLTPREEGSRIELALALYELAVSYRFGWGVERNKPMAVSYFRLASELGDPDAQQDLDLILAGKVR</sequence>
<dbReference type="AlphaFoldDB" id="A0A2S5B6K1"/>
<keyword evidence="3" id="KW-1185">Reference proteome</keyword>
<accession>A0A2S5B6K1</accession>
<reference evidence="2 3" key="1">
    <citation type="journal article" date="2018" name="Front. Microbiol.">
        <title>Prospects for Fungal Bioremediation of Acidic Radioactive Waste Sites: Characterization and Genome Sequence of Rhodotorula taiwanensis MD1149.</title>
        <authorList>
            <person name="Tkavc R."/>
            <person name="Matrosova V.Y."/>
            <person name="Grichenko O.E."/>
            <person name="Gostincar C."/>
            <person name="Volpe R.P."/>
            <person name="Klimenkova P."/>
            <person name="Gaidamakova E.K."/>
            <person name="Zhou C.E."/>
            <person name="Stewart B.J."/>
            <person name="Lyman M.G."/>
            <person name="Malfatti S.A."/>
            <person name="Rubinfeld B."/>
            <person name="Courtot M."/>
            <person name="Singh J."/>
            <person name="Dalgard C.L."/>
            <person name="Hamilton T."/>
            <person name="Frey K.G."/>
            <person name="Gunde-Cimerman N."/>
            <person name="Dugan L."/>
            <person name="Daly M.J."/>
        </authorList>
    </citation>
    <scope>NUCLEOTIDE SEQUENCE [LARGE SCALE GENOMIC DNA]</scope>
    <source>
        <strain evidence="2 3">MD1149</strain>
    </source>
</reference>
<dbReference type="EMBL" id="PJQD01000050">
    <property type="protein sequence ID" value="POY72341.1"/>
    <property type="molecule type" value="Genomic_DNA"/>
</dbReference>
<comment type="caution">
    <text evidence="2">The sequence shown here is derived from an EMBL/GenBank/DDBJ whole genome shotgun (WGS) entry which is preliminary data.</text>
</comment>
<dbReference type="GO" id="GO:0010972">
    <property type="term" value="P:negative regulation of G2/M transition of mitotic cell cycle"/>
    <property type="evidence" value="ECO:0007669"/>
    <property type="project" value="TreeGrafter"/>
</dbReference>
<dbReference type="InterPro" id="IPR011990">
    <property type="entry name" value="TPR-like_helical_dom_sf"/>
</dbReference>
<feature type="compositionally biased region" description="Low complexity" evidence="1">
    <location>
        <begin position="23"/>
        <end position="34"/>
    </location>
</feature>
<evidence type="ECO:0000313" key="3">
    <source>
        <dbReference type="Proteomes" id="UP000237144"/>
    </source>
</evidence>
<dbReference type="OrthoDB" id="2148946at2759"/>
<name>A0A2S5B6K1_9BASI</name>